<accession>A0A9R0INA0</accession>
<evidence type="ECO:0000256" key="5">
    <source>
        <dbReference type="SAM" id="MobiDB-lite"/>
    </source>
</evidence>
<evidence type="ECO:0000259" key="6">
    <source>
        <dbReference type="PROSITE" id="PS51005"/>
    </source>
</evidence>
<evidence type="ECO:0000256" key="2">
    <source>
        <dbReference type="ARBA" id="ARBA00023125"/>
    </source>
</evidence>
<dbReference type="InterPro" id="IPR003441">
    <property type="entry name" value="NAC-dom"/>
</dbReference>
<dbReference type="PROSITE" id="PS51005">
    <property type="entry name" value="NAC"/>
    <property type="match status" value="1"/>
</dbReference>
<dbReference type="Gene3D" id="2.170.150.80">
    <property type="entry name" value="NAC domain"/>
    <property type="match status" value="1"/>
</dbReference>
<evidence type="ECO:0000313" key="7">
    <source>
        <dbReference type="Proteomes" id="UP000813463"/>
    </source>
</evidence>
<evidence type="ECO:0000256" key="1">
    <source>
        <dbReference type="ARBA" id="ARBA00023015"/>
    </source>
</evidence>
<dbReference type="RefSeq" id="XP_021852286.2">
    <property type="nucleotide sequence ID" value="XM_021996594.2"/>
</dbReference>
<reference evidence="7" key="1">
    <citation type="journal article" date="2021" name="Nat. Commun.">
        <title>Genomic analyses provide insights into spinach domestication and the genetic basis of agronomic traits.</title>
        <authorList>
            <person name="Cai X."/>
            <person name="Sun X."/>
            <person name="Xu C."/>
            <person name="Sun H."/>
            <person name="Wang X."/>
            <person name="Ge C."/>
            <person name="Zhang Z."/>
            <person name="Wang Q."/>
            <person name="Fei Z."/>
            <person name="Jiao C."/>
            <person name="Wang Q."/>
        </authorList>
    </citation>
    <scope>NUCLEOTIDE SEQUENCE [LARGE SCALE GENOMIC DNA]</scope>
    <source>
        <strain evidence="7">cv. Varoflay</strain>
    </source>
</reference>
<feature type="compositionally biased region" description="Low complexity" evidence="5">
    <location>
        <begin position="87"/>
        <end position="105"/>
    </location>
</feature>
<dbReference type="GO" id="GO:0006355">
    <property type="term" value="P:regulation of DNA-templated transcription"/>
    <property type="evidence" value="ECO:0007669"/>
    <property type="project" value="InterPro"/>
</dbReference>
<evidence type="ECO:0000256" key="4">
    <source>
        <dbReference type="ARBA" id="ARBA00023242"/>
    </source>
</evidence>
<keyword evidence="2" id="KW-0238">DNA-binding</keyword>
<dbReference type="InterPro" id="IPR036093">
    <property type="entry name" value="NAC_dom_sf"/>
</dbReference>
<keyword evidence="4" id="KW-0539">Nucleus</keyword>
<keyword evidence="7" id="KW-1185">Reference proteome</keyword>
<sequence>MKIRRRQIEWLMHEYQTLDQAESSKAKTNELKRKRNASTSMRLDIVLCKIYYKKRAAGKKPADKKTVQVTDMDAAGNPPDSSRRVNSTTTDYDSEASSYDSANSTTTDYDSEAGSFGCYDHLD</sequence>
<proteinExistence type="predicted"/>
<organism evidence="7 8">
    <name type="scientific">Spinacia oleracea</name>
    <name type="common">Spinach</name>
    <dbReference type="NCBI Taxonomy" id="3562"/>
    <lineage>
        <taxon>Eukaryota</taxon>
        <taxon>Viridiplantae</taxon>
        <taxon>Streptophyta</taxon>
        <taxon>Embryophyta</taxon>
        <taxon>Tracheophyta</taxon>
        <taxon>Spermatophyta</taxon>
        <taxon>Magnoliopsida</taxon>
        <taxon>eudicotyledons</taxon>
        <taxon>Gunneridae</taxon>
        <taxon>Pentapetalae</taxon>
        <taxon>Caryophyllales</taxon>
        <taxon>Chenopodiaceae</taxon>
        <taxon>Chenopodioideae</taxon>
        <taxon>Anserineae</taxon>
        <taxon>Spinacia</taxon>
    </lineage>
</organism>
<protein>
    <recommendedName>
        <fullName evidence="6">NAC domain-containing protein</fullName>
    </recommendedName>
</protein>
<keyword evidence="1" id="KW-0805">Transcription regulation</keyword>
<dbReference type="Proteomes" id="UP000813463">
    <property type="component" value="Chromosome 3"/>
</dbReference>
<dbReference type="AlphaFoldDB" id="A0A9R0INA0"/>
<dbReference type="GeneID" id="110791838"/>
<name>A0A9R0INA0_SPIOL</name>
<dbReference type="GO" id="GO:0003677">
    <property type="term" value="F:DNA binding"/>
    <property type="evidence" value="ECO:0007669"/>
    <property type="project" value="UniProtKB-KW"/>
</dbReference>
<keyword evidence="3" id="KW-0804">Transcription</keyword>
<feature type="domain" description="NAC" evidence="6">
    <location>
        <begin position="1"/>
        <end position="53"/>
    </location>
</feature>
<gene>
    <name evidence="8" type="primary">LOC110791838</name>
</gene>
<dbReference type="KEGG" id="soe:110791838"/>
<feature type="region of interest" description="Disordered" evidence="5">
    <location>
        <begin position="55"/>
        <end position="123"/>
    </location>
</feature>
<evidence type="ECO:0000256" key="3">
    <source>
        <dbReference type="ARBA" id="ARBA00023163"/>
    </source>
</evidence>
<reference evidence="8" key="2">
    <citation type="submission" date="2025-08" db="UniProtKB">
        <authorList>
            <consortium name="RefSeq"/>
        </authorList>
    </citation>
    <scope>IDENTIFICATION</scope>
    <source>
        <tissue evidence="8">Leaf</tissue>
    </source>
</reference>
<evidence type="ECO:0000313" key="8">
    <source>
        <dbReference type="RefSeq" id="XP_021852286.2"/>
    </source>
</evidence>